<proteinExistence type="predicted"/>
<reference evidence="1 2" key="1">
    <citation type="submission" date="2019-03" db="EMBL/GenBank/DDBJ databases">
        <title>Genomic Encyclopedia of Type Strains, Phase IV (KMG-IV): sequencing the most valuable type-strain genomes for metagenomic binning, comparative biology and taxonomic classification.</title>
        <authorList>
            <person name="Goeker M."/>
        </authorList>
    </citation>
    <scope>NUCLEOTIDE SEQUENCE [LARGE SCALE GENOMIC DNA]</scope>
    <source>
        <strain evidence="1 2">DSM 18792</strain>
    </source>
</reference>
<protein>
    <submittedName>
        <fullName evidence="1">Uncharacterized protein DUF2652</fullName>
    </submittedName>
</protein>
<dbReference type="Pfam" id="PF10851">
    <property type="entry name" value="DUF2652"/>
    <property type="match status" value="1"/>
</dbReference>
<dbReference type="OrthoDB" id="625021at2"/>
<name>A0A4R1RAF1_9FLAO</name>
<sequence length="357" mass="41992">MQKAIYFMPDISGFTNFVNNTEVEHSIHIIAELLEILLDNNTLDLQLVEIEGDALFMYVTNIPNYDELMQQVTIMHEAFHKHTQNYDSLRICNCGSCKTTTNLELKFLVHYGDLNFIKVKHITKPYGRDVIKIHRLLKNKITYDEYVLFTNSVFELFENQIHDSWEKTTEDYDLISLDYFYKNLGSVKFKIQKLNPLSEEHIDKPILTIEKTFNANIETIYSYITELKHRHLWDKEVKRIEYDASKVNRIGTEHNCILNLGSLKFETITEPSSDSLTYGEKTKEMKFTRDFSYLIKLNKIDANNTKIVLNIYITFSTIGTFMKNNILKLVTKMWNKKLDDLHEITKNENSIINSHNE</sequence>
<dbReference type="EMBL" id="SLUP01000012">
    <property type="protein sequence ID" value="TCL62609.1"/>
    <property type="molecule type" value="Genomic_DNA"/>
</dbReference>
<keyword evidence="2" id="KW-1185">Reference proteome</keyword>
<evidence type="ECO:0000313" key="2">
    <source>
        <dbReference type="Proteomes" id="UP000295455"/>
    </source>
</evidence>
<dbReference type="RefSeq" id="WP_132219332.1">
    <property type="nucleotide sequence ID" value="NZ_SLUP01000012.1"/>
</dbReference>
<accession>A0A4R1RAF1</accession>
<dbReference type="Proteomes" id="UP000295455">
    <property type="component" value="Unassembled WGS sequence"/>
</dbReference>
<dbReference type="InterPro" id="IPR020503">
    <property type="entry name" value="Uncharacterised_Rv2561"/>
</dbReference>
<dbReference type="AlphaFoldDB" id="A0A4R1RAF1"/>
<organism evidence="1 2">
    <name type="scientific">Mariniflexile fucanivorans</name>
    <dbReference type="NCBI Taxonomy" id="264023"/>
    <lineage>
        <taxon>Bacteria</taxon>
        <taxon>Pseudomonadati</taxon>
        <taxon>Bacteroidota</taxon>
        <taxon>Flavobacteriia</taxon>
        <taxon>Flavobacteriales</taxon>
        <taxon>Flavobacteriaceae</taxon>
        <taxon>Mariniflexile</taxon>
    </lineage>
</organism>
<comment type="caution">
    <text evidence="1">The sequence shown here is derived from an EMBL/GenBank/DDBJ whole genome shotgun (WGS) entry which is preliminary data.</text>
</comment>
<gene>
    <name evidence="1" type="ORF">EV196_1126</name>
</gene>
<evidence type="ECO:0000313" key="1">
    <source>
        <dbReference type="EMBL" id="TCL62609.1"/>
    </source>
</evidence>